<evidence type="ECO:0000313" key="16">
    <source>
        <dbReference type="EMBL" id="KAG0457814.1"/>
    </source>
</evidence>
<sequence>MVKRSFSKGNKGWQRFAAAGIQQSTRCCVVPEATLPLRVILPNSKAAIERALHQVDAPYTIGVTRVHLLSDVGKARFATTGTTAEIRQYRRLDDGSLNVVARGQQRFRLRRCWIDVEGVPCGEIQIVKEDSPLQTPKNAFAQLASVTDFRKCIGHPTKLSMFSPVELHKKRRADNDWESASGTSIDSDHSDMDLRISLPGTDSPHKCEKIQECSSSDEDFLHRLGQCSNRSLGSSHHTNMGNNYGLDLHVMESSPPETRFNGVKYGAMAGIRRLPRASLSFWPQWAYHMFDSYVLAHRAADLWKKIIRVPNLDDHIRKPDILSFHIGSKLPVSESTRQELLEIDGVSYRLRREIQLLESFNNIRCKVCLALIANRSNLVVMSSTGPLNAYVNPHGYVHEIITVYNANGLVLIGSPVKEHSWFPGYAWTITCCGRCEKNMGWLFTATKKNLLPKSFWGIRSSQVVDDAQLSSQ</sequence>
<comment type="pathway">
    <text evidence="3">Protein modification; protein ubiquitination.</text>
</comment>
<keyword evidence="17" id="KW-1185">Reference proteome</keyword>
<proteinExistence type="inferred from homology"/>
<dbReference type="SMART" id="SM00464">
    <property type="entry name" value="LON"/>
    <property type="match status" value="1"/>
</dbReference>
<comment type="similarity">
    <text evidence="5">Belongs to the 4-toluene sulfonate uptake permease (TSUP) (TC 2.A.102) family.</text>
</comment>
<reference evidence="16 17" key="1">
    <citation type="journal article" date="2020" name="Nat. Food">
        <title>A phased Vanilla planifolia genome enables genetic improvement of flavour and production.</title>
        <authorList>
            <person name="Hasing T."/>
            <person name="Tang H."/>
            <person name="Brym M."/>
            <person name="Khazi F."/>
            <person name="Huang T."/>
            <person name="Chambers A.H."/>
        </authorList>
    </citation>
    <scope>NUCLEOTIDE SEQUENCE [LARGE SCALE GENOMIC DNA]</scope>
    <source>
        <tissue evidence="16">Leaf</tissue>
    </source>
</reference>
<dbReference type="InterPro" id="IPR004910">
    <property type="entry name" value="Yippee/Mis18/Cereblon"/>
</dbReference>
<evidence type="ECO:0000256" key="6">
    <source>
        <dbReference type="ARBA" id="ARBA00014394"/>
    </source>
</evidence>
<dbReference type="InterPro" id="IPR034750">
    <property type="entry name" value="CULT"/>
</dbReference>
<comment type="subunit">
    <text evidence="14">Likely a component of a DCX (DDB1-CUL4-X-box) protein ligase complex. May interact with pic/DDB1.</text>
</comment>
<organism evidence="16 17">
    <name type="scientific">Vanilla planifolia</name>
    <name type="common">Vanilla</name>
    <dbReference type="NCBI Taxonomy" id="51239"/>
    <lineage>
        <taxon>Eukaryota</taxon>
        <taxon>Viridiplantae</taxon>
        <taxon>Streptophyta</taxon>
        <taxon>Embryophyta</taxon>
        <taxon>Tracheophyta</taxon>
        <taxon>Spermatophyta</taxon>
        <taxon>Magnoliopsida</taxon>
        <taxon>Liliopsida</taxon>
        <taxon>Asparagales</taxon>
        <taxon>Orchidaceae</taxon>
        <taxon>Vanilloideae</taxon>
        <taxon>Vanilleae</taxon>
        <taxon>Vanilla</taxon>
    </lineage>
</organism>
<evidence type="ECO:0000256" key="13">
    <source>
        <dbReference type="ARBA" id="ARBA00046075"/>
    </source>
</evidence>
<evidence type="ECO:0000256" key="12">
    <source>
        <dbReference type="ARBA" id="ARBA00030079"/>
    </source>
</evidence>
<dbReference type="InterPro" id="IPR015947">
    <property type="entry name" value="PUA-like_sf"/>
</dbReference>
<evidence type="ECO:0000256" key="14">
    <source>
        <dbReference type="ARBA" id="ARBA00046796"/>
    </source>
</evidence>
<evidence type="ECO:0000256" key="10">
    <source>
        <dbReference type="ARBA" id="ARBA00022833"/>
    </source>
</evidence>
<dbReference type="Proteomes" id="UP000636800">
    <property type="component" value="Chromosome 12"/>
</dbReference>
<evidence type="ECO:0000256" key="7">
    <source>
        <dbReference type="ARBA" id="ARBA00022490"/>
    </source>
</evidence>
<accession>A0A835PUD3</accession>
<keyword evidence="11" id="KW-0539">Nucleus</keyword>
<dbReference type="PROSITE" id="PS51788">
    <property type="entry name" value="CULT"/>
    <property type="match status" value="1"/>
</dbReference>
<dbReference type="AlphaFoldDB" id="A0A835PUD3"/>
<evidence type="ECO:0000259" key="15">
    <source>
        <dbReference type="PROSITE" id="PS51788"/>
    </source>
</evidence>
<comment type="subcellular location">
    <subcellularLocation>
        <location evidence="2">Cytoplasm</location>
    </subcellularLocation>
    <subcellularLocation>
        <location evidence="1">Nucleus</location>
    </subcellularLocation>
</comment>
<dbReference type="GO" id="GO:0031464">
    <property type="term" value="C:Cul4A-RING E3 ubiquitin ligase complex"/>
    <property type="evidence" value="ECO:0007669"/>
    <property type="project" value="TreeGrafter"/>
</dbReference>
<evidence type="ECO:0000256" key="11">
    <source>
        <dbReference type="ARBA" id="ARBA00023242"/>
    </source>
</evidence>
<dbReference type="UniPathway" id="UPA00143"/>
<comment type="function">
    <text evidence="13">Substrate recognition component of a DCX (DDB1-CUL4-X-box) E3 protein ligase complex that mediates the ubiquitination and subsequent proteasomal degradation of target proteins. Has an essential role in mediating growth by negatively regulating insulin signaling. It also has a role in maintaining presynaptic function in the neuromuscular junction synapses of third-instar larvae.</text>
</comment>
<evidence type="ECO:0000256" key="2">
    <source>
        <dbReference type="ARBA" id="ARBA00004496"/>
    </source>
</evidence>
<comment type="caution">
    <text evidence="16">The sequence shown here is derived from an EMBL/GenBank/DDBJ whole genome shotgun (WGS) entry which is preliminary data.</text>
</comment>
<evidence type="ECO:0000313" key="17">
    <source>
        <dbReference type="Proteomes" id="UP000636800"/>
    </source>
</evidence>
<dbReference type="PANTHER" id="PTHR14255">
    <property type="entry name" value="CEREBLON"/>
    <property type="match status" value="1"/>
</dbReference>
<evidence type="ECO:0000256" key="8">
    <source>
        <dbReference type="ARBA" id="ARBA00022723"/>
    </source>
</evidence>
<comment type="similarity">
    <text evidence="4">Belongs to the CRBN family.</text>
</comment>
<dbReference type="PANTHER" id="PTHR14255:SF4">
    <property type="entry name" value="PROTEIN CEREBLON"/>
    <property type="match status" value="1"/>
</dbReference>
<keyword evidence="8" id="KW-0479">Metal-binding</keyword>
<gene>
    <name evidence="16" type="ORF">HPP92_022971</name>
</gene>
<dbReference type="CDD" id="cd15777">
    <property type="entry name" value="CRBN_C_like"/>
    <property type="match status" value="1"/>
</dbReference>
<dbReference type="FunFam" id="1.20.58.1480:FF:000007">
    <property type="entry name" value="Lon protease homolog"/>
    <property type="match status" value="1"/>
</dbReference>
<evidence type="ECO:0000256" key="1">
    <source>
        <dbReference type="ARBA" id="ARBA00004123"/>
    </source>
</evidence>
<dbReference type="InterPro" id="IPR003111">
    <property type="entry name" value="Lon_prtase_N"/>
</dbReference>
<name>A0A835PUD3_VANPL</name>
<dbReference type="GO" id="GO:0016567">
    <property type="term" value="P:protein ubiquitination"/>
    <property type="evidence" value="ECO:0007669"/>
    <property type="project" value="UniProtKB-UniPathway"/>
</dbReference>
<keyword evidence="9" id="KW-0833">Ubl conjugation pathway</keyword>
<keyword evidence="7" id="KW-0963">Cytoplasm</keyword>
<dbReference type="EMBL" id="JADCNL010000012">
    <property type="protein sequence ID" value="KAG0457814.1"/>
    <property type="molecule type" value="Genomic_DNA"/>
</dbReference>
<evidence type="ECO:0000256" key="9">
    <source>
        <dbReference type="ARBA" id="ARBA00022786"/>
    </source>
</evidence>
<dbReference type="SUPFAM" id="SSF88697">
    <property type="entry name" value="PUA domain-like"/>
    <property type="match status" value="2"/>
</dbReference>
<dbReference type="Gene3D" id="1.20.58.1480">
    <property type="match status" value="1"/>
</dbReference>
<feature type="domain" description="CULT" evidence="15">
    <location>
        <begin position="360"/>
        <end position="467"/>
    </location>
</feature>
<dbReference type="InterPro" id="IPR046336">
    <property type="entry name" value="Lon_prtase_N_sf"/>
</dbReference>
<protein>
    <recommendedName>
        <fullName evidence="6">Protein cereblon</fullName>
    </recommendedName>
    <alternativeName>
        <fullName evidence="12">Protein ohgata</fullName>
    </alternativeName>
</protein>
<dbReference type="Gene3D" id="2.170.150.20">
    <property type="entry name" value="Peptide methionine sulfoxide reductase"/>
    <property type="match status" value="1"/>
</dbReference>
<dbReference type="FunFam" id="2.170.150.20:FF:000005">
    <property type="entry name" value="Blast:Protein cereblon homolog"/>
    <property type="match status" value="1"/>
</dbReference>
<evidence type="ECO:0000256" key="3">
    <source>
        <dbReference type="ARBA" id="ARBA00004906"/>
    </source>
</evidence>
<evidence type="ECO:0000256" key="4">
    <source>
        <dbReference type="ARBA" id="ARBA00005293"/>
    </source>
</evidence>
<evidence type="ECO:0000256" key="5">
    <source>
        <dbReference type="ARBA" id="ARBA00009142"/>
    </source>
</evidence>
<dbReference type="Gene3D" id="2.30.130.40">
    <property type="entry name" value="LON domain-like"/>
    <property type="match status" value="1"/>
</dbReference>
<keyword evidence="10" id="KW-0862">Zinc</keyword>
<dbReference type="Pfam" id="PF02190">
    <property type="entry name" value="LON_substr_bdg"/>
    <property type="match status" value="1"/>
</dbReference>
<dbReference type="Pfam" id="PF03226">
    <property type="entry name" value="Yippee-Mis18"/>
    <property type="match status" value="1"/>
</dbReference>